<proteinExistence type="predicted"/>
<gene>
    <name evidence="1" type="ORF">RHMOL_Rhmol07G0183600</name>
</gene>
<dbReference type="Proteomes" id="UP001062846">
    <property type="component" value="Chromosome 7"/>
</dbReference>
<keyword evidence="2" id="KW-1185">Reference proteome</keyword>
<name>A0ACC0N354_RHOML</name>
<accession>A0ACC0N354</accession>
<reference evidence="1" key="1">
    <citation type="submission" date="2022-02" db="EMBL/GenBank/DDBJ databases">
        <title>Plant Genome Project.</title>
        <authorList>
            <person name="Zhang R.-G."/>
        </authorList>
    </citation>
    <scope>NUCLEOTIDE SEQUENCE</scope>
    <source>
        <strain evidence="1">AT1</strain>
    </source>
</reference>
<organism evidence="1 2">
    <name type="scientific">Rhododendron molle</name>
    <name type="common">Chinese azalea</name>
    <name type="synonym">Azalea mollis</name>
    <dbReference type="NCBI Taxonomy" id="49168"/>
    <lineage>
        <taxon>Eukaryota</taxon>
        <taxon>Viridiplantae</taxon>
        <taxon>Streptophyta</taxon>
        <taxon>Embryophyta</taxon>
        <taxon>Tracheophyta</taxon>
        <taxon>Spermatophyta</taxon>
        <taxon>Magnoliopsida</taxon>
        <taxon>eudicotyledons</taxon>
        <taxon>Gunneridae</taxon>
        <taxon>Pentapetalae</taxon>
        <taxon>asterids</taxon>
        <taxon>Ericales</taxon>
        <taxon>Ericaceae</taxon>
        <taxon>Ericoideae</taxon>
        <taxon>Rhodoreae</taxon>
        <taxon>Rhododendron</taxon>
    </lineage>
</organism>
<dbReference type="EMBL" id="CM046394">
    <property type="protein sequence ID" value="KAI8547294.1"/>
    <property type="molecule type" value="Genomic_DNA"/>
</dbReference>
<sequence length="767" mass="87565">MCYLLEDYLRDPSWHPFKVISVGEGPPLMPNTPWENVRGMGNMLASLYFIRAYLRILFDLKCSDDYLKKASTANTGPRFIVAKHSSLATEAWKNLSDAERAPFLELANQRKARNKTNVPKKKKTSTLPVFRSRCSPKALVKLNESLNKDQRTAVEIIGFGSMLTLQCEILKREFISKLVHHFNPMNKTLEFGRMKVYSITPVDVAKALRLPLGTVPVLTNCEDFYYEHIRAMFAAGDEQLNRGVTFEMMKEVFNSGVADAKFQTSYVLFVLSSLLCPTTKDVASSKFYPAVYDLTKISSYAWPQFVLDWLVKVITKFKKRDMKEVDKKKDAPGVSGCVLLLLEMGMNVGTVGVPLIQSWTTNLIMERIAKEENLHLVDPIDGQFPQPRLLHPEVVLEMQGKVDGEGEEVQVQVQVDEGVVEERVLTRPSKKRGNRTVKASKATRTPYVAEPEVKDSKFTKEESQLIAFVMKPARKKKDMKGIVSMDGMMFNPSRADLHNVFKERGWMSNLLFLPILLATCEHWFCVVINLVDKRIEVLDLMNIKSDEKTFAIANVGRLWLLHLKIYGALDWGKDEYTRTRGADVSAVPNLKILEIGKTLYFSAMENLKILLLYGLDEAQLQRRVKRVLTTDGVLVERPIHLSPPRLSASPPQTTETDIMTNNPRSRLRRQIDGPLDAWLAHHEATTRDDLPVIHMRGYRGVMSGNLFRKWRKPSTEPPPAAVGQHEDQRRLPRLDYTLGLYDRRDKRTFIEPTLQYDATEDSFFILY</sequence>
<comment type="caution">
    <text evidence="1">The sequence shown here is derived from an EMBL/GenBank/DDBJ whole genome shotgun (WGS) entry which is preliminary data.</text>
</comment>
<evidence type="ECO:0000313" key="2">
    <source>
        <dbReference type="Proteomes" id="UP001062846"/>
    </source>
</evidence>
<protein>
    <submittedName>
        <fullName evidence="1">Uncharacterized protein</fullName>
    </submittedName>
</protein>
<evidence type="ECO:0000313" key="1">
    <source>
        <dbReference type="EMBL" id="KAI8547294.1"/>
    </source>
</evidence>